<dbReference type="Proteomes" id="UP000271162">
    <property type="component" value="Unassembled WGS sequence"/>
</dbReference>
<reference evidence="3" key="1">
    <citation type="submission" date="2017-02" db="UniProtKB">
        <authorList>
            <consortium name="WormBaseParasite"/>
        </authorList>
    </citation>
    <scope>IDENTIFICATION</scope>
</reference>
<reference evidence="1 2" key="2">
    <citation type="submission" date="2018-11" db="EMBL/GenBank/DDBJ databases">
        <authorList>
            <consortium name="Pathogen Informatics"/>
        </authorList>
    </citation>
    <scope>NUCLEOTIDE SEQUENCE [LARGE SCALE GENOMIC DNA]</scope>
</reference>
<name>A0A0N4Y7Z7_NIPBR</name>
<accession>A0A0N4Y7Z7</accession>
<dbReference type="AlphaFoldDB" id="A0A0N4Y7Z7"/>
<dbReference type="EMBL" id="UYSL01020718">
    <property type="protein sequence ID" value="VDL75899.1"/>
    <property type="molecule type" value="Genomic_DNA"/>
</dbReference>
<organism evidence="3">
    <name type="scientific">Nippostrongylus brasiliensis</name>
    <name type="common">Rat hookworm</name>
    <dbReference type="NCBI Taxonomy" id="27835"/>
    <lineage>
        <taxon>Eukaryota</taxon>
        <taxon>Metazoa</taxon>
        <taxon>Ecdysozoa</taxon>
        <taxon>Nematoda</taxon>
        <taxon>Chromadorea</taxon>
        <taxon>Rhabditida</taxon>
        <taxon>Rhabditina</taxon>
        <taxon>Rhabditomorpha</taxon>
        <taxon>Strongyloidea</taxon>
        <taxon>Heligmosomidae</taxon>
        <taxon>Nippostrongylus</taxon>
    </lineage>
</organism>
<evidence type="ECO:0000313" key="1">
    <source>
        <dbReference type="EMBL" id="VDL75899.1"/>
    </source>
</evidence>
<sequence>MNAVRIGVGYQVAIDGPHRTRQLPGPICCSSTPTVALFPSFPRVSTVHHSLFRSIELVSSSIENPINYTL</sequence>
<keyword evidence="2" id="KW-1185">Reference proteome</keyword>
<protein>
    <submittedName>
        <fullName evidence="1 3">Uncharacterized protein</fullName>
    </submittedName>
</protein>
<evidence type="ECO:0000313" key="3">
    <source>
        <dbReference type="WBParaSite" id="NBR_0001230901-mRNA-1"/>
    </source>
</evidence>
<dbReference type="WBParaSite" id="NBR_0001230901-mRNA-1">
    <property type="protein sequence ID" value="NBR_0001230901-mRNA-1"/>
    <property type="gene ID" value="NBR_0001230901"/>
</dbReference>
<evidence type="ECO:0000313" key="2">
    <source>
        <dbReference type="Proteomes" id="UP000271162"/>
    </source>
</evidence>
<gene>
    <name evidence="1" type="ORF">NBR_LOCUS12310</name>
</gene>
<proteinExistence type="predicted"/>